<keyword evidence="2" id="KW-1185">Reference proteome</keyword>
<protein>
    <recommendedName>
        <fullName evidence="3">Phytase</fullName>
    </recommendedName>
</protein>
<evidence type="ECO:0000313" key="1">
    <source>
        <dbReference type="EMBL" id="ARS51809.1"/>
    </source>
</evidence>
<dbReference type="RefSeq" id="WP_086620514.1">
    <property type="nucleotide sequence ID" value="NZ_CP021323.1"/>
</dbReference>
<sequence length="358" mass="40253">MQARSLYHNTLHCFPVGLTDERQQLVHAEISAVVYDGQRLILGSDKPVPGAERSSVFAVDIDDQGRPQEETLSYYTQPLIRQAIKYEDFALTVDGRHVLATTGFDRIQPDDDSLNDYNHLLIWPLGDPDRVQVVDPDPRDGVEGSLELRQRLTAAIGMPYYKIEGLAAIPADKGDGLLLFGVREQGQHFDDFNYVCRVVGAHYRINEQGQLVFVDEMREHYAFDPGRFDAVKHLCGLSSLEYDHYNQQLYLLTSFENEQGGIDSIGGYLWRIDMADFTQGMAPALVENDTGEPLVFTHKAEGLAVLDHDRLFVVYDNDRELALGDHDAERDQKYACEAPWTLLQMIPRAAGVNHGGQG</sequence>
<dbReference type="EMBL" id="CP021323">
    <property type="protein sequence ID" value="ARS51809.1"/>
    <property type="molecule type" value="Genomic_DNA"/>
</dbReference>
<dbReference type="KEGG" id="kus:B9G99_01935"/>
<gene>
    <name evidence="1" type="ORF">B9G99_01935</name>
</gene>
<dbReference type="Proteomes" id="UP000250025">
    <property type="component" value="Chromosome"/>
</dbReference>
<dbReference type="OrthoDB" id="6179211at2"/>
<proteinExistence type="predicted"/>
<evidence type="ECO:0008006" key="3">
    <source>
        <dbReference type="Google" id="ProtNLM"/>
    </source>
</evidence>
<dbReference type="AlphaFoldDB" id="A0A2Z2H3L9"/>
<organism evidence="1 2">
    <name type="scientific">Kushneria konosiri</name>
    <dbReference type="NCBI Taxonomy" id="698828"/>
    <lineage>
        <taxon>Bacteria</taxon>
        <taxon>Pseudomonadati</taxon>
        <taxon>Pseudomonadota</taxon>
        <taxon>Gammaproteobacteria</taxon>
        <taxon>Oceanospirillales</taxon>
        <taxon>Halomonadaceae</taxon>
        <taxon>Kushneria</taxon>
    </lineage>
</organism>
<evidence type="ECO:0000313" key="2">
    <source>
        <dbReference type="Proteomes" id="UP000250025"/>
    </source>
</evidence>
<reference evidence="1 2" key="1">
    <citation type="journal article" date="2017" name="Int. J. Syst. Evol. Microbiol.">
        <title>Kushneria konosiri sp. nov., isolated from the Korean salt-fermented seafood Daemi-jeot.</title>
        <authorList>
            <person name="Yun J.H."/>
            <person name="Park S.K."/>
            <person name="Lee J.Y."/>
            <person name="Jung M.J."/>
            <person name="Bae J.W."/>
        </authorList>
    </citation>
    <scope>NUCLEOTIDE SEQUENCE [LARGE SCALE GENOMIC DNA]</scope>
    <source>
        <strain evidence="1 2">X49</strain>
    </source>
</reference>
<name>A0A2Z2H3L9_9GAMM</name>
<accession>A0A2Z2H3L9</accession>